<gene>
    <name evidence="3" type="ORF">R53529_LOCUS1329</name>
    <name evidence="2" type="ORF">R53530_LOCUS1105</name>
</gene>
<dbReference type="EMBL" id="CAMXCM010000002">
    <property type="protein sequence ID" value="CAI3938813.1"/>
    <property type="molecule type" value="Genomic_DNA"/>
</dbReference>
<accession>A0A9W4TP10</accession>
<name>A0A9W4TP10_9PROT</name>
<dbReference type="Proteomes" id="UP001154259">
    <property type="component" value="Unassembled WGS sequence"/>
</dbReference>
<evidence type="ECO:0000313" key="4">
    <source>
        <dbReference type="Proteomes" id="UP001154255"/>
    </source>
</evidence>
<evidence type="ECO:0000256" key="1">
    <source>
        <dbReference type="SAM" id="SignalP"/>
    </source>
</evidence>
<evidence type="ECO:0000313" key="5">
    <source>
        <dbReference type="Proteomes" id="UP001154259"/>
    </source>
</evidence>
<organism evidence="2 4">
    <name type="scientific">Commensalibacter communis</name>
    <dbReference type="NCBI Taxonomy" id="2972786"/>
    <lineage>
        <taxon>Bacteria</taxon>
        <taxon>Pseudomonadati</taxon>
        <taxon>Pseudomonadota</taxon>
        <taxon>Alphaproteobacteria</taxon>
        <taxon>Acetobacterales</taxon>
        <taxon>Acetobacteraceae</taxon>
    </lineage>
</organism>
<sequence length="161" mass="18947">MKKFQSILIVSSLLSGVLNAKAKSDEVYFERKLPASDQIKILTINPVRMDTKDFSDKGEEKACKKWKLTKAQIIRFFRLNINYSMSPYHHYSQTQCDITGKLIYNGEKWDFYINGGATATWYRGKEQKYFGCEDIRCERLLWVYELIIKKPPVKEAFFTNF</sequence>
<dbReference type="Proteomes" id="UP001154255">
    <property type="component" value="Unassembled WGS sequence"/>
</dbReference>
<keyword evidence="5" id="KW-1185">Reference proteome</keyword>
<feature type="signal peptide" evidence="1">
    <location>
        <begin position="1"/>
        <end position="20"/>
    </location>
</feature>
<dbReference type="AlphaFoldDB" id="A0A9W4TP10"/>
<feature type="chain" id="PRO_5040869761" evidence="1">
    <location>
        <begin position="21"/>
        <end position="161"/>
    </location>
</feature>
<protein>
    <submittedName>
        <fullName evidence="2">Uncharacterized protein</fullName>
    </submittedName>
</protein>
<proteinExistence type="predicted"/>
<keyword evidence="1" id="KW-0732">Signal</keyword>
<evidence type="ECO:0000313" key="2">
    <source>
        <dbReference type="EMBL" id="CAI3938813.1"/>
    </source>
</evidence>
<evidence type="ECO:0000313" key="3">
    <source>
        <dbReference type="EMBL" id="CAI3944681.1"/>
    </source>
</evidence>
<comment type="caution">
    <text evidence="2">The sequence shown here is derived from an EMBL/GenBank/DDBJ whole genome shotgun (WGS) entry which is preliminary data.</text>
</comment>
<dbReference type="RefSeq" id="WP_271789760.1">
    <property type="nucleotide sequence ID" value="NZ_CAMXCM010000002.1"/>
</dbReference>
<dbReference type="EMBL" id="CAMXCS010000002">
    <property type="protein sequence ID" value="CAI3944681.1"/>
    <property type="molecule type" value="Genomic_DNA"/>
</dbReference>
<reference evidence="2" key="1">
    <citation type="submission" date="2022-10" db="EMBL/GenBank/DDBJ databases">
        <authorList>
            <person name="Botero Cardona J."/>
        </authorList>
    </citation>
    <scope>NUCLEOTIDE SEQUENCE</scope>
    <source>
        <strain evidence="2">LMG 31819</strain>
        <strain evidence="3">R-53529</strain>
    </source>
</reference>